<name>A0A448PE56_9ACTO</name>
<gene>
    <name evidence="1" type="ORF">NCTC13354_00927</name>
</gene>
<dbReference type="AlphaFoldDB" id="A0A448PE56"/>
<proteinExistence type="predicted"/>
<dbReference type="KEGG" id="tbw:NCTC13354_00927"/>
<reference evidence="1 2" key="1">
    <citation type="submission" date="2018-12" db="EMBL/GenBank/DDBJ databases">
        <authorList>
            <consortium name="Pathogen Informatics"/>
        </authorList>
    </citation>
    <scope>NUCLEOTIDE SEQUENCE [LARGE SCALE GENOMIC DNA]</scope>
    <source>
        <strain evidence="1 2">NCTC13354</strain>
    </source>
</reference>
<evidence type="ECO:0000313" key="2">
    <source>
        <dbReference type="Proteomes" id="UP000269542"/>
    </source>
</evidence>
<organism evidence="1 2">
    <name type="scientific">Trueperella bialowiezensis</name>
    <dbReference type="NCBI Taxonomy" id="312285"/>
    <lineage>
        <taxon>Bacteria</taxon>
        <taxon>Bacillati</taxon>
        <taxon>Actinomycetota</taxon>
        <taxon>Actinomycetes</taxon>
        <taxon>Actinomycetales</taxon>
        <taxon>Actinomycetaceae</taxon>
        <taxon>Trueperella</taxon>
    </lineage>
</organism>
<dbReference type="Proteomes" id="UP000269542">
    <property type="component" value="Chromosome"/>
</dbReference>
<protein>
    <submittedName>
        <fullName evidence="1">Uncharacterized protein</fullName>
    </submittedName>
</protein>
<sequence>MWPPACSGSYVTGVSTLVRSSHSTGESGLVRVSRTGGSPINAKQERAQVLIEVWADSQRDSFLLARRLWARFASVSREDQAAFPGLVVYEAVPSMPVEYPDPDTRLVRHQFTVSMIVGLDVIDLPDKQA</sequence>
<evidence type="ECO:0000313" key="1">
    <source>
        <dbReference type="EMBL" id="VEI13216.1"/>
    </source>
</evidence>
<accession>A0A448PE56</accession>
<keyword evidence="2" id="KW-1185">Reference proteome</keyword>
<dbReference type="EMBL" id="LR134476">
    <property type="protein sequence ID" value="VEI13216.1"/>
    <property type="molecule type" value="Genomic_DNA"/>
</dbReference>